<evidence type="ECO:0000313" key="3">
    <source>
        <dbReference type="Proteomes" id="UP000249299"/>
    </source>
</evidence>
<name>A0A327JX27_9HYPH</name>
<comment type="caution">
    <text evidence="2">The sequence shown here is derived from an EMBL/GenBank/DDBJ whole genome shotgun (WGS) entry which is preliminary data.</text>
</comment>
<dbReference type="InterPro" id="IPR001893">
    <property type="entry name" value="Cys-rich_GLG1_repeat"/>
</dbReference>
<dbReference type="Proteomes" id="UP000249299">
    <property type="component" value="Unassembled WGS sequence"/>
</dbReference>
<protein>
    <recommendedName>
        <fullName evidence="4">Cysteine rich repeat protein</fullName>
    </recommendedName>
</protein>
<accession>A0A327JX27</accession>
<dbReference type="AlphaFoldDB" id="A0A327JX27"/>
<evidence type="ECO:0000256" key="1">
    <source>
        <dbReference type="SAM" id="SignalP"/>
    </source>
</evidence>
<evidence type="ECO:0000313" key="2">
    <source>
        <dbReference type="EMBL" id="RAI29522.1"/>
    </source>
</evidence>
<sequence length="93" mass="9985">MMNHAMTSRISTLTGLCLLATASLPARAAEPQTLPNNISWAEVRQAAKLCEGDIETHCSGVKRGDGRIAACLRGHGDKLTEPCRTKLVELLGR</sequence>
<feature type="chain" id="PRO_5016404197" description="Cysteine rich repeat protein" evidence="1">
    <location>
        <begin position="29"/>
        <end position="93"/>
    </location>
</feature>
<proteinExistence type="predicted"/>
<dbReference type="RefSeq" id="WP_111432685.1">
    <property type="nucleotide sequence ID" value="NZ_JACIGG010000012.1"/>
</dbReference>
<dbReference type="EMBL" id="NPEV01000003">
    <property type="protein sequence ID" value="RAI29522.1"/>
    <property type="molecule type" value="Genomic_DNA"/>
</dbReference>
<feature type="signal peptide" evidence="1">
    <location>
        <begin position="1"/>
        <end position="28"/>
    </location>
</feature>
<keyword evidence="1" id="KW-0732">Signal</keyword>
<gene>
    <name evidence="2" type="ORF">CH339_02410</name>
</gene>
<reference evidence="2 3" key="1">
    <citation type="submission" date="2017-07" db="EMBL/GenBank/DDBJ databases">
        <title>Draft Genome Sequences of Select Purple Nonsulfur Bacteria.</title>
        <authorList>
            <person name="Lasarre B."/>
            <person name="Mckinlay J.B."/>
        </authorList>
    </citation>
    <scope>NUCLEOTIDE SEQUENCE [LARGE SCALE GENOMIC DNA]</scope>
    <source>
        <strain evidence="2 3">DSM 11290</strain>
    </source>
</reference>
<keyword evidence="3" id="KW-1185">Reference proteome</keyword>
<evidence type="ECO:0008006" key="4">
    <source>
        <dbReference type="Google" id="ProtNLM"/>
    </source>
</evidence>
<dbReference type="Pfam" id="PF00839">
    <property type="entry name" value="Cys_rich_FGFR"/>
    <property type="match status" value="1"/>
</dbReference>
<dbReference type="GO" id="GO:0016020">
    <property type="term" value="C:membrane"/>
    <property type="evidence" value="ECO:0007669"/>
    <property type="project" value="InterPro"/>
</dbReference>
<dbReference type="OrthoDB" id="7060861at2"/>
<organism evidence="2 3">
    <name type="scientific">Rhodobium orientis</name>
    <dbReference type="NCBI Taxonomy" id="34017"/>
    <lineage>
        <taxon>Bacteria</taxon>
        <taxon>Pseudomonadati</taxon>
        <taxon>Pseudomonadota</taxon>
        <taxon>Alphaproteobacteria</taxon>
        <taxon>Hyphomicrobiales</taxon>
        <taxon>Rhodobiaceae</taxon>
        <taxon>Rhodobium</taxon>
    </lineage>
</organism>